<dbReference type="Proteomes" id="UP000053462">
    <property type="component" value="Unassembled WGS sequence"/>
</dbReference>
<dbReference type="AlphaFoldDB" id="A0A100XZ35"/>
<dbReference type="STRING" id="227598.APY94_02940"/>
<sequence>MVRLVEDASGRRLYICLRCGNKFWSRAKKPQCSVCKSKRVMLYEDFLKLPQEKQEEILGKRKQESGEKVEAAGVKDGETGGKSVKEGEVSPGEGVKMGESPGENGGNKVKMGDSPKITQNPPVKKGDSPKVSRVKSGDKKGEKVKGERVKRFSLPRPKLSWKVYAVGVGLAFAYYLYKVGWFDEMFRHLKRLGALKDAKEEDKPVVRSSPVLGKIESNLRRG</sequence>
<feature type="region of interest" description="Disordered" evidence="1">
    <location>
        <begin position="55"/>
        <end position="149"/>
    </location>
</feature>
<keyword evidence="4" id="KW-1185">Reference proteome</keyword>
<protein>
    <submittedName>
        <fullName evidence="3">Uncharacterized protein</fullName>
    </submittedName>
</protein>
<organism evidence="3 4">
    <name type="scientific">Thermococcus celericrescens</name>
    <dbReference type="NCBI Taxonomy" id="227598"/>
    <lineage>
        <taxon>Archaea</taxon>
        <taxon>Methanobacteriati</taxon>
        <taxon>Methanobacteriota</taxon>
        <taxon>Thermococci</taxon>
        <taxon>Thermococcales</taxon>
        <taxon>Thermococcaceae</taxon>
        <taxon>Thermococcus</taxon>
    </lineage>
</organism>
<evidence type="ECO:0000313" key="4">
    <source>
        <dbReference type="Proteomes" id="UP000053462"/>
    </source>
</evidence>
<evidence type="ECO:0000256" key="2">
    <source>
        <dbReference type="SAM" id="Phobius"/>
    </source>
</evidence>
<reference evidence="3 4" key="1">
    <citation type="submission" date="2015-10" db="EMBL/GenBank/DDBJ databases">
        <title>Draft genome sequence of Thermococcus celericrescens strain DSM 17994.</title>
        <authorList>
            <person name="Hong S.-J."/>
            <person name="Park C.-E."/>
            <person name="Shin J.-H."/>
        </authorList>
    </citation>
    <scope>NUCLEOTIDE SEQUENCE [LARGE SCALE GENOMIC DNA]</scope>
    <source>
        <strain evidence="3 4">DSM 17994</strain>
    </source>
</reference>
<accession>A0A100XZ35</accession>
<feature type="compositionally biased region" description="Basic and acidic residues" evidence="1">
    <location>
        <begin position="55"/>
        <end position="88"/>
    </location>
</feature>
<comment type="caution">
    <text evidence="3">The sequence shown here is derived from an EMBL/GenBank/DDBJ whole genome shotgun (WGS) entry which is preliminary data.</text>
</comment>
<evidence type="ECO:0000256" key="1">
    <source>
        <dbReference type="SAM" id="MobiDB-lite"/>
    </source>
</evidence>
<keyword evidence="2" id="KW-1133">Transmembrane helix</keyword>
<feature type="transmembrane region" description="Helical" evidence="2">
    <location>
        <begin position="159"/>
        <end position="177"/>
    </location>
</feature>
<proteinExistence type="predicted"/>
<dbReference type="EMBL" id="LLYW01000008">
    <property type="protein sequence ID" value="KUH34246.1"/>
    <property type="molecule type" value="Genomic_DNA"/>
</dbReference>
<name>A0A100XZ35_9EURY</name>
<keyword evidence="2" id="KW-0812">Transmembrane</keyword>
<dbReference type="OrthoDB" id="102288at2157"/>
<gene>
    <name evidence="3" type="ORF">APY94_02940</name>
</gene>
<evidence type="ECO:0000313" key="3">
    <source>
        <dbReference type="EMBL" id="KUH34246.1"/>
    </source>
</evidence>
<keyword evidence="2" id="KW-0472">Membrane</keyword>
<feature type="compositionally biased region" description="Basic and acidic residues" evidence="1">
    <location>
        <begin position="124"/>
        <end position="149"/>
    </location>
</feature>